<reference evidence="1 2" key="1">
    <citation type="submission" date="2015-01" db="EMBL/GenBank/DDBJ databases">
        <title>Evolution of Trichinella species and genotypes.</title>
        <authorList>
            <person name="Korhonen P.K."/>
            <person name="Edoardo P."/>
            <person name="Giuseppe L.R."/>
            <person name="Gasser R.B."/>
        </authorList>
    </citation>
    <scope>NUCLEOTIDE SEQUENCE [LARGE SCALE GENOMIC DNA]</scope>
    <source>
        <strain evidence="1">ISS120</strain>
    </source>
</reference>
<keyword evidence="2" id="KW-1185">Reference proteome</keyword>
<dbReference type="Proteomes" id="UP000054653">
    <property type="component" value="Unassembled WGS sequence"/>
</dbReference>
<protein>
    <submittedName>
        <fullName evidence="1">Uncharacterized protein</fullName>
    </submittedName>
</protein>
<proteinExistence type="predicted"/>
<accession>A0A0V1AJ87</accession>
<evidence type="ECO:0000313" key="2">
    <source>
        <dbReference type="Proteomes" id="UP000054653"/>
    </source>
</evidence>
<sequence>MVKPFATLNTMISAVSLRTVQRPCVLDCRKCPRDELQYPF</sequence>
<organism evidence="1 2">
    <name type="scientific">Trichinella britovi</name>
    <name type="common">Parasitic roundworm</name>
    <dbReference type="NCBI Taxonomy" id="45882"/>
    <lineage>
        <taxon>Eukaryota</taxon>
        <taxon>Metazoa</taxon>
        <taxon>Ecdysozoa</taxon>
        <taxon>Nematoda</taxon>
        <taxon>Enoplea</taxon>
        <taxon>Dorylaimia</taxon>
        <taxon>Trichinellida</taxon>
        <taxon>Trichinellidae</taxon>
        <taxon>Trichinella</taxon>
    </lineage>
</organism>
<name>A0A0V1AJ87_TRIBR</name>
<gene>
    <name evidence="1" type="ORF">T03_611</name>
</gene>
<evidence type="ECO:0000313" key="1">
    <source>
        <dbReference type="EMBL" id="KRY24804.1"/>
    </source>
</evidence>
<dbReference type="OrthoDB" id="10438337at2759"/>
<comment type="caution">
    <text evidence="1">The sequence shown here is derived from an EMBL/GenBank/DDBJ whole genome shotgun (WGS) entry which is preliminary data.</text>
</comment>
<dbReference type="AlphaFoldDB" id="A0A0V1AJ87"/>
<dbReference type="EMBL" id="JYDI01002793">
    <property type="protein sequence ID" value="KRY24804.1"/>
    <property type="molecule type" value="Genomic_DNA"/>
</dbReference>